<organism evidence="6 7">
    <name type="scientific">Streptomyces rhizosphaericus</name>
    <dbReference type="NCBI Taxonomy" id="114699"/>
    <lineage>
        <taxon>Bacteria</taxon>
        <taxon>Bacillati</taxon>
        <taxon>Actinomycetota</taxon>
        <taxon>Actinomycetes</taxon>
        <taxon>Kitasatosporales</taxon>
        <taxon>Streptomycetaceae</taxon>
        <taxon>Streptomyces</taxon>
        <taxon>Streptomyces violaceusniger group</taxon>
    </lineage>
</organism>
<dbReference type="SUPFAM" id="SSF46689">
    <property type="entry name" value="Homeodomain-like"/>
    <property type="match status" value="1"/>
</dbReference>
<comment type="caution">
    <text evidence="6">The sequence shown here is derived from an EMBL/GenBank/DDBJ whole genome shotgun (WGS) entry which is preliminary data.</text>
</comment>
<accession>A0ABN1QIJ1</accession>
<keyword evidence="7" id="KW-1185">Reference proteome</keyword>
<feature type="DNA-binding region" description="H-T-H motif" evidence="4">
    <location>
        <begin position="64"/>
        <end position="83"/>
    </location>
</feature>
<dbReference type="InterPro" id="IPR050109">
    <property type="entry name" value="HTH-type_TetR-like_transc_reg"/>
</dbReference>
<dbReference type="PANTHER" id="PTHR30055:SF151">
    <property type="entry name" value="TRANSCRIPTIONAL REGULATORY PROTEIN"/>
    <property type="match status" value="1"/>
</dbReference>
<evidence type="ECO:0000259" key="5">
    <source>
        <dbReference type="PROSITE" id="PS50977"/>
    </source>
</evidence>
<dbReference type="SUPFAM" id="SSF48498">
    <property type="entry name" value="Tetracyclin repressor-like, C-terminal domain"/>
    <property type="match status" value="1"/>
</dbReference>
<dbReference type="InterPro" id="IPR004111">
    <property type="entry name" value="Repressor_TetR_C"/>
</dbReference>
<keyword evidence="3" id="KW-0804">Transcription</keyword>
<dbReference type="Pfam" id="PF00440">
    <property type="entry name" value="TetR_N"/>
    <property type="match status" value="1"/>
</dbReference>
<name>A0ABN1QIJ1_9ACTN</name>
<proteinExistence type="predicted"/>
<dbReference type="InterPro" id="IPR001647">
    <property type="entry name" value="HTH_TetR"/>
</dbReference>
<dbReference type="Gene3D" id="1.10.357.10">
    <property type="entry name" value="Tetracycline Repressor, domain 2"/>
    <property type="match status" value="1"/>
</dbReference>
<evidence type="ECO:0000256" key="3">
    <source>
        <dbReference type="ARBA" id="ARBA00023163"/>
    </source>
</evidence>
<protein>
    <submittedName>
        <fullName evidence="6">TetR/AcrR family transcriptional regulator C-terminal domain-containing protein</fullName>
    </submittedName>
</protein>
<dbReference type="EMBL" id="BAAAID010000044">
    <property type="protein sequence ID" value="GAA0943189.1"/>
    <property type="molecule type" value="Genomic_DNA"/>
</dbReference>
<dbReference type="PANTHER" id="PTHR30055">
    <property type="entry name" value="HTH-TYPE TRANSCRIPTIONAL REGULATOR RUTR"/>
    <property type="match status" value="1"/>
</dbReference>
<gene>
    <name evidence="6" type="ORF">GCM10009575_060120</name>
</gene>
<evidence type="ECO:0000313" key="6">
    <source>
        <dbReference type="EMBL" id="GAA0943189.1"/>
    </source>
</evidence>
<dbReference type="Proteomes" id="UP001500418">
    <property type="component" value="Unassembled WGS sequence"/>
</dbReference>
<dbReference type="PROSITE" id="PS50977">
    <property type="entry name" value="HTH_TETR_2"/>
    <property type="match status" value="1"/>
</dbReference>
<evidence type="ECO:0000256" key="2">
    <source>
        <dbReference type="ARBA" id="ARBA00023125"/>
    </source>
</evidence>
<keyword evidence="1" id="KW-0805">Transcription regulation</keyword>
<evidence type="ECO:0000256" key="1">
    <source>
        <dbReference type="ARBA" id="ARBA00023015"/>
    </source>
</evidence>
<dbReference type="Pfam" id="PF02909">
    <property type="entry name" value="TetR_C_1"/>
    <property type="match status" value="1"/>
</dbReference>
<reference evidence="6 7" key="1">
    <citation type="journal article" date="2019" name="Int. J. Syst. Evol. Microbiol.">
        <title>The Global Catalogue of Microorganisms (GCM) 10K type strain sequencing project: providing services to taxonomists for standard genome sequencing and annotation.</title>
        <authorList>
            <consortium name="The Broad Institute Genomics Platform"/>
            <consortium name="The Broad Institute Genome Sequencing Center for Infectious Disease"/>
            <person name="Wu L."/>
            <person name="Ma J."/>
        </authorList>
    </citation>
    <scope>NUCLEOTIDE SEQUENCE [LARGE SCALE GENOMIC DNA]</scope>
    <source>
        <strain evidence="6 7">JCM 11444</strain>
    </source>
</reference>
<feature type="domain" description="HTH tetR-type" evidence="5">
    <location>
        <begin position="41"/>
        <end position="101"/>
    </location>
</feature>
<evidence type="ECO:0000256" key="4">
    <source>
        <dbReference type="PROSITE-ProRule" id="PRU00335"/>
    </source>
</evidence>
<dbReference type="InterPro" id="IPR009057">
    <property type="entry name" value="Homeodomain-like_sf"/>
</dbReference>
<evidence type="ECO:0000313" key="7">
    <source>
        <dbReference type="Proteomes" id="UP001500418"/>
    </source>
</evidence>
<keyword evidence="2 4" id="KW-0238">DNA-binding</keyword>
<sequence>MTNAFVANAFVTNMFVDRYDGAMTAHPTAPRSRRERPAKPALTREGIIATTVDLMRAEGLERVTMRRLAKELDTGPASLYVYVRNMAELHAAVLDELLGAVDLSPATADGEWRDRLVRILTSYTSVLFEYPGLAQSALVARPFGKHYLKLLEALLALLDEGGLEPDRAAWLVDLLLQFATATAAEHAHRAPGDTAQSEADWQALATVVRDVSPRTHPHIAALGPRLLSGSPQDRLAWGFDVLIAGARHAPLPEVLAPSPADTEH</sequence>
<dbReference type="InterPro" id="IPR036271">
    <property type="entry name" value="Tet_transcr_reg_TetR-rel_C_sf"/>
</dbReference>